<keyword evidence="11" id="KW-1185">Reference proteome</keyword>
<keyword evidence="6 8" id="KW-0408">Iron</keyword>
<accession>A0ABS6ZTT0</accession>
<keyword evidence="3 8" id="KW-0479">Metal-binding</keyword>
<dbReference type="InterPro" id="IPR017900">
    <property type="entry name" value="4Fe4S_Fe_S_CS"/>
</dbReference>
<comment type="subunit">
    <text evidence="8">Interacts with the cytoplasmic NapA precursor.</text>
</comment>
<proteinExistence type="inferred from homology"/>
<feature type="domain" description="4Fe-4S ferredoxin-type" evidence="9">
    <location>
        <begin position="132"/>
        <end position="161"/>
    </location>
</feature>
<dbReference type="PROSITE" id="PS51379">
    <property type="entry name" value="4FE4S_FER_2"/>
    <property type="match status" value="2"/>
</dbReference>
<feature type="binding site" evidence="8">
    <location>
        <position position="39"/>
    </location>
    <ligand>
        <name>[4Fe-4S] cluster</name>
        <dbReference type="ChEBI" id="CHEBI:49883"/>
        <label>1</label>
    </ligand>
</feature>
<evidence type="ECO:0000313" key="11">
    <source>
        <dbReference type="Proteomes" id="UP000769617"/>
    </source>
</evidence>
<dbReference type="Gene3D" id="3.30.70.20">
    <property type="match status" value="2"/>
</dbReference>
<feature type="binding site" evidence="8">
    <location>
        <position position="141"/>
    </location>
    <ligand>
        <name>[4Fe-4S] cluster</name>
        <dbReference type="ChEBI" id="CHEBI:49883"/>
        <label>3</label>
    </ligand>
</feature>
<evidence type="ECO:0000259" key="9">
    <source>
        <dbReference type="PROSITE" id="PS51379"/>
    </source>
</evidence>
<name>A0ABS6ZTT0_9GAMM</name>
<dbReference type="HAMAP" id="MF_02201">
    <property type="entry name" value="NapF"/>
    <property type="match status" value="1"/>
</dbReference>
<evidence type="ECO:0000256" key="3">
    <source>
        <dbReference type="ARBA" id="ARBA00022723"/>
    </source>
</evidence>
<evidence type="ECO:0000313" key="10">
    <source>
        <dbReference type="EMBL" id="MBW6393240.1"/>
    </source>
</evidence>
<feature type="domain" description="4Fe-4S ferredoxin-type" evidence="9">
    <location>
        <begin position="57"/>
        <end position="88"/>
    </location>
</feature>
<dbReference type="Proteomes" id="UP000769617">
    <property type="component" value="Unassembled WGS sequence"/>
</dbReference>
<comment type="cofactor">
    <cofactor evidence="8">
        <name>[4Fe-4S] cluster</name>
        <dbReference type="ChEBI" id="CHEBI:49883"/>
    </cofactor>
</comment>
<dbReference type="EMBL" id="JAHYCA010000008">
    <property type="protein sequence ID" value="MBW6393240.1"/>
    <property type="molecule type" value="Genomic_DNA"/>
</dbReference>
<evidence type="ECO:0000256" key="6">
    <source>
        <dbReference type="ARBA" id="ARBA00023004"/>
    </source>
</evidence>
<dbReference type="PROSITE" id="PS00198">
    <property type="entry name" value="4FE4S_FER_1"/>
    <property type="match status" value="1"/>
</dbReference>
<sequence length="178" mass="19412">MGVEPSRRALLKGRLEYPSVLRPPWARDEPKFLGNCSQCGDCFQACETEIIVRDAAGFPQVDFRLGECTFCRACVEACEEDAFRDPERDHPWRHVAAIGPACLGPQGVYCRSCGESCKAGAIHFSFNAQRVPEPTVDSEACNGCGACVSVCPTQAVAIDPPSTSHSPRLQTARFEEET</sequence>
<feature type="binding site" evidence="8">
    <location>
        <position position="46"/>
    </location>
    <ligand>
        <name>[4Fe-4S] cluster</name>
        <dbReference type="ChEBI" id="CHEBI:49883"/>
        <label>1</label>
    </ligand>
</feature>
<dbReference type="InterPro" id="IPR050572">
    <property type="entry name" value="Fe-S_Ferredoxin"/>
</dbReference>
<dbReference type="SUPFAM" id="SSF54862">
    <property type="entry name" value="4Fe-4S ferredoxins"/>
    <property type="match status" value="1"/>
</dbReference>
<dbReference type="RefSeq" id="WP_219793462.1">
    <property type="nucleotide sequence ID" value="NZ_JAHYCA010000008.1"/>
</dbReference>
<gene>
    <name evidence="8 10" type="primary">napF</name>
    <name evidence="10" type="ORF">KPL81_18985</name>
</gene>
<dbReference type="InterPro" id="IPR017896">
    <property type="entry name" value="4Fe4S_Fe-S-bd"/>
</dbReference>
<dbReference type="Pfam" id="PF12838">
    <property type="entry name" value="Fer4_7"/>
    <property type="match status" value="2"/>
</dbReference>
<keyword evidence="5" id="KW-0249">Electron transport</keyword>
<dbReference type="PANTHER" id="PTHR43687">
    <property type="entry name" value="ADENYLYLSULFATE REDUCTASE, BETA SUBUNIT"/>
    <property type="match status" value="1"/>
</dbReference>
<feature type="binding site" evidence="8">
    <location>
        <position position="151"/>
    </location>
    <ligand>
        <name>[4Fe-4S] cluster</name>
        <dbReference type="ChEBI" id="CHEBI:49883"/>
        <label>3</label>
    </ligand>
</feature>
<evidence type="ECO:0000256" key="1">
    <source>
        <dbReference type="ARBA" id="ARBA00022448"/>
    </source>
</evidence>
<organism evidence="10 11">
    <name type="scientific">Billgrantia antri</name>
    <dbReference type="NCBI Taxonomy" id="2846777"/>
    <lineage>
        <taxon>Bacteria</taxon>
        <taxon>Pseudomonadati</taxon>
        <taxon>Pseudomonadota</taxon>
        <taxon>Gammaproteobacteria</taxon>
        <taxon>Oceanospirillales</taxon>
        <taxon>Halomonadaceae</taxon>
        <taxon>Billgrantia</taxon>
    </lineage>
</organism>
<keyword evidence="4 8" id="KW-0677">Repeat</keyword>
<comment type="subcellular location">
    <subcellularLocation>
        <location evidence="8">Cytoplasm</location>
    </subcellularLocation>
</comment>
<dbReference type="NCBIfam" id="TIGR00402">
    <property type="entry name" value="napF"/>
    <property type="match status" value="1"/>
</dbReference>
<feature type="binding site" evidence="8">
    <location>
        <position position="147"/>
    </location>
    <ligand>
        <name>[4Fe-4S] cluster</name>
        <dbReference type="ChEBI" id="CHEBI:49883"/>
        <label>3</label>
    </ligand>
</feature>
<comment type="function">
    <text evidence="8">Could be involved in the maturation of NapA, the catalytic subunit of the periplasmic nitrate reductase, before its export into the periplasm.</text>
</comment>
<evidence type="ECO:0000256" key="2">
    <source>
        <dbReference type="ARBA" id="ARBA00022485"/>
    </source>
</evidence>
<keyword evidence="2 8" id="KW-0004">4Fe-4S</keyword>
<comment type="caution">
    <text evidence="10">The sequence shown here is derived from an EMBL/GenBank/DDBJ whole genome shotgun (WGS) entry which is preliminary data.</text>
</comment>
<comment type="similarity">
    <text evidence="8">Belongs to the NapF family.</text>
</comment>
<dbReference type="CDD" id="cd10564">
    <property type="entry name" value="NapF_like"/>
    <property type="match status" value="1"/>
</dbReference>
<evidence type="ECO:0000256" key="4">
    <source>
        <dbReference type="ARBA" id="ARBA00022737"/>
    </source>
</evidence>
<evidence type="ECO:0000256" key="7">
    <source>
        <dbReference type="ARBA" id="ARBA00023014"/>
    </source>
</evidence>
<feature type="binding site" evidence="8">
    <location>
        <position position="74"/>
    </location>
    <ligand>
        <name>[4Fe-4S] cluster</name>
        <dbReference type="ChEBI" id="CHEBI:49883"/>
        <label>2</label>
    </ligand>
</feature>
<keyword evidence="1" id="KW-0813">Transport</keyword>
<feature type="binding site" evidence="8">
    <location>
        <position position="71"/>
    </location>
    <ligand>
        <name>[4Fe-4S] cluster</name>
        <dbReference type="ChEBI" id="CHEBI:49883"/>
        <label>2</label>
    </ligand>
</feature>
<evidence type="ECO:0000256" key="5">
    <source>
        <dbReference type="ARBA" id="ARBA00022982"/>
    </source>
</evidence>
<keyword evidence="7 8" id="KW-0411">Iron-sulfur</keyword>
<protein>
    <recommendedName>
        <fullName evidence="8">Ferredoxin-type protein NapF</fullName>
    </recommendedName>
</protein>
<dbReference type="PANTHER" id="PTHR43687:SF6">
    <property type="entry name" value="L-ASPARTATE SEMIALDEHYDE SULFURTRANSFERASE IRON-SULFUR SUBUNIT"/>
    <property type="match status" value="1"/>
</dbReference>
<evidence type="ECO:0000256" key="8">
    <source>
        <dbReference type="HAMAP-Rule" id="MF_02201"/>
    </source>
</evidence>
<dbReference type="InterPro" id="IPR004496">
    <property type="entry name" value="NapF"/>
</dbReference>
<keyword evidence="8" id="KW-0963">Cytoplasm</keyword>
<feature type="binding site" evidence="8">
    <location>
        <position position="42"/>
    </location>
    <ligand>
        <name>[4Fe-4S] cluster</name>
        <dbReference type="ChEBI" id="CHEBI:49883"/>
        <label>1</label>
    </ligand>
</feature>
<feature type="binding site" evidence="8">
    <location>
        <position position="144"/>
    </location>
    <ligand>
        <name>[4Fe-4S] cluster</name>
        <dbReference type="ChEBI" id="CHEBI:49883"/>
        <label>3</label>
    </ligand>
</feature>
<feature type="binding site" evidence="8">
    <location>
        <position position="78"/>
    </location>
    <ligand>
        <name>[4Fe-4S] cluster</name>
        <dbReference type="ChEBI" id="CHEBI:49883"/>
        <label>2</label>
    </ligand>
</feature>
<feature type="binding site" evidence="8">
    <location>
        <position position="68"/>
    </location>
    <ligand>
        <name>[4Fe-4S] cluster</name>
        <dbReference type="ChEBI" id="CHEBI:49883"/>
        <label>2</label>
    </ligand>
</feature>
<reference evidence="10 11" key="1">
    <citation type="submission" date="2021-07" db="EMBL/GenBank/DDBJ databases">
        <authorList>
            <person name="So Y."/>
        </authorList>
    </citation>
    <scope>NUCLEOTIDE SEQUENCE [LARGE SCALE GENOMIC DNA]</scope>
    <source>
        <strain evidence="10 11">Y3S6</strain>
    </source>
</reference>
<feature type="binding site" evidence="8">
    <location>
        <position position="36"/>
    </location>
    <ligand>
        <name>[4Fe-4S] cluster</name>
        <dbReference type="ChEBI" id="CHEBI:49883"/>
        <label>1</label>
    </ligand>
</feature>